<feature type="transmembrane region" description="Helical" evidence="2">
    <location>
        <begin position="362"/>
        <end position="382"/>
    </location>
</feature>
<keyword evidence="2" id="KW-1133">Transmembrane helix</keyword>
<dbReference type="Proteomes" id="UP001596547">
    <property type="component" value="Unassembled WGS sequence"/>
</dbReference>
<feature type="transmembrane region" description="Helical" evidence="2">
    <location>
        <begin position="219"/>
        <end position="238"/>
    </location>
</feature>
<feature type="transmembrane region" description="Helical" evidence="2">
    <location>
        <begin position="181"/>
        <end position="198"/>
    </location>
</feature>
<accession>A0ABD6ADI1</accession>
<dbReference type="GeneID" id="79317238"/>
<feature type="region of interest" description="Disordered" evidence="1">
    <location>
        <begin position="1"/>
        <end position="21"/>
    </location>
</feature>
<reference evidence="3 4" key="1">
    <citation type="journal article" date="2019" name="Int. J. Syst. Evol. Microbiol.">
        <title>The Global Catalogue of Microorganisms (GCM) 10K type strain sequencing project: providing services to taxonomists for standard genome sequencing and annotation.</title>
        <authorList>
            <consortium name="The Broad Institute Genomics Platform"/>
            <consortium name="The Broad Institute Genome Sequencing Center for Infectious Disease"/>
            <person name="Wu L."/>
            <person name="Ma J."/>
        </authorList>
    </citation>
    <scope>NUCLEOTIDE SEQUENCE [LARGE SCALE GENOMIC DNA]</scope>
    <source>
        <strain evidence="3 4">PSR21</strain>
    </source>
</reference>
<evidence type="ECO:0000313" key="4">
    <source>
        <dbReference type="Proteomes" id="UP001596547"/>
    </source>
</evidence>
<feature type="transmembrane region" description="Helical" evidence="2">
    <location>
        <begin position="283"/>
        <end position="301"/>
    </location>
</feature>
<keyword evidence="2" id="KW-0472">Membrane</keyword>
<dbReference type="RefSeq" id="WP_276306584.1">
    <property type="nucleotide sequence ID" value="NZ_CP119993.1"/>
</dbReference>
<feature type="transmembrane region" description="Helical" evidence="2">
    <location>
        <begin position="87"/>
        <end position="104"/>
    </location>
</feature>
<protein>
    <submittedName>
        <fullName evidence="3">Uncharacterized protein</fullName>
    </submittedName>
</protein>
<evidence type="ECO:0000256" key="1">
    <source>
        <dbReference type="SAM" id="MobiDB-lite"/>
    </source>
</evidence>
<keyword evidence="2" id="KW-0812">Transmembrane</keyword>
<dbReference type="EMBL" id="JBHTBF010000003">
    <property type="protein sequence ID" value="MFC7318574.1"/>
    <property type="molecule type" value="Genomic_DNA"/>
</dbReference>
<feature type="transmembrane region" description="Helical" evidence="2">
    <location>
        <begin position="54"/>
        <end position="75"/>
    </location>
</feature>
<comment type="caution">
    <text evidence="3">The sequence shown here is derived from an EMBL/GenBank/DDBJ whole genome shotgun (WGS) entry which is preliminary data.</text>
</comment>
<keyword evidence="4" id="KW-1185">Reference proteome</keyword>
<proteinExistence type="predicted"/>
<feature type="transmembrane region" description="Helical" evidence="2">
    <location>
        <begin position="124"/>
        <end position="147"/>
    </location>
</feature>
<evidence type="ECO:0000313" key="3">
    <source>
        <dbReference type="EMBL" id="MFC7318574.1"/>
    </source>
</evidence>
<feature type="transmembrane region" description="Helical" evidence="2">
    <location>
        <begin position="154"/>
        <end position="175"/>
    </location>
</feature>
<name>A0ABD6ADI1_9EURY</name>
<organism evidence="3 4">
    <name type="scientific">Halomarina halobia</name>
    <dbReference type="NCBI Taxonomy" id="3033386"/>
    <lineage>
        <taxon>Archaea</taxon>
        <taxon>Methanobacteriati</taxon>
        <taxon>Methanobacteriota</taxon>
        <taxon>Stenosarchaea group</taxon>
        <taxon>Halobacteria</taxon>
        <taxon>Halobacteriales</taxon>
        <taxon>Natronomonadaceae</taxon>
        <taxon>Halomarina</taxon>
    </lineage>
</organism>
<sequence length="398" mass="41773">MSPEQRQARGGGTRERSPYTGSLRPLSVSLVFVLTLAQIPTASAHEATAAAGLSQGHGLLLGLVGVLFVGGAIIFKRTDRISPTNALYGVLVGIAVAALGAVLFEGLSPDPTYTASSMPFPRSWYQPLGLSVGLLITVVSFIVGWLRWPTRPRYTFFGILMGLWISYPYLVPGAASESHPLGYAIVLGTPILVGYVVLKDAGDVLRAVLRDPVARRFGIGVGTVMALFFVSVTGYLSFFPEEGFPHEVTVVVLPTVYQLVTWPTLEIAIPHVPFFLAVSPGQVVVVGMLSVLIGLNAALIARHWRVEERAGLAEGTAGSAAIVGTCTCGCCGPLVAKIAVLAAGPTIAAPLYWVFVDSASPLSALFIVGSLALFAGSLVYSVESARQSGRSTSVMSAD</sequence>
<evidence type="ECO:0000256" key="2">
    <source>
        <dbReference type="SAM" id="Phobius"/>
    </source>
</evidence>
<gene>
    <name evidence="3" type="ORF">ACFQPE_17510</name>
</gene>
<dbReference type="AlphaFoldDB" id="A0ABD6ADI1"/>
<feature type="transmembrane region" description="Helical" evidence="2">
    <location>
        <begin position="338"/>
        <end position="356"/>
    </location>
</feature>